<dbReference type="PANTHER" id="PTHR22950:SF702">
    <property type="entry name" value="AMINO ACID TRANSPORTER PROTEIN"/>
    <property type="match status" value="1"/>
</dbReference>
<feature type="region of interest" description="Disordered" evidence="5">
    <location>
        <begin position="672"/>
        <end position="696"/>
    </location>
</feature>
<reference evidence="8" key="1">
    <citation type="submission" date="2022-10" db="EMBL/GenBank/DDBJ databases">
        <authorList>
            <person name="Chen Y."/>
            <person name="Dougan E. K."/>
            <person name="Chan C."/>
            <person name="Rhodes N."/>
            <person name="Thang M."/>
        </authorList>
    </citation>
    <scope>NUCLEOTIDE SEQUENCE</scope>
</reference>
<evidence type="ECO:0000313" key="8">
    <source>
        <dbReference type="EMBL" id="CAI3995472.1"/>
    </source>
</evidence>
<keyword evidence="3 6" id="KW-1133">Transmembrane helix</keyword>
<feature type="compositionally biased region" description="Low complexity" evidence="5">
    <location>
        <begin position="555"/>
        <end position="569"/>
    </location>
</feature>
<feature type="region of interest" description="Disordered" evidence="5">
    <location>
        <begin position="192"/>
        <end position="225"/>
    </location>
</feature>
<dbReference type="PANTHER" id="PTHR22950">
    <property type="entry name" value="AMINO ACID TRANSPORTER"/>
    <property type="match status" value="1"/>
</dbReference>
<dbReference type="Proteomes" id="UP001152797">
    <property type="component" value="Unassembled WGS sequence"/>
</dbReference>
<evidence type="ECO:0000313" key="10">
    <source>
        <dbReference type="EMBL" id="CAL4782784.1"/>
    </source>
</evidence>
<evidence type="ECO:0000313" key="9">
    <source>
        <dbReference type="EMBL" id="CAL1148847.1"/>
    </source>
</evidence>
<evidence type="ECO:0000259" key="7">
    <source>
        <dbReference type="Pfam" id="PF01490"/>
    </source>
</evidence>
<dbReference type="InterPro" id="IPR013057">
    <property type="entry name" value="AA_transpt_TM"/>
</dbReference>
<feature type="region of interest" description="Disordered" evidence="5">
    <location>
        <begin position="414"/>
        <end position="463"/>
    </location>
</feature>
<feature type="transmembrane region" description="Helical" evidence="6">
    <location>
        <begin position="1468"/>
        <end position="1488"/>
    </location>
</feature>
<name>A0A9P1CQW3_9DINO</name>
<dbReference type="GO" id="GO:0015179">
    <property type="term" value="F:L-amino acid transmembrane transporter activity"/>
    <property type="evidence" value="ECO:0007669"/>
    <property type="project" value="TreeGrafter"/>
</dbReference>
<feature type="domain" description="Amino acid transporter transmembrane" evidence="7">
    <location>
        <begin position="1383"/>
        <end position="1631"/>
    </location>
</feature>
<dbReference type="OrthoDB" id="6019648at2759"/>
<feature type="transmembrane region" description="Helical" evidence="6">
    <location>
        <begin position="1412"/>
        <end position="1436"/>
    </location>
</feature>
<feature type="region of interest" description="Disordered" evidence="5">
    <location>
        <begin position="478"/>
        <end position="576"/>
    </location>
</feature>
<evidence type="ECO:0000256" key="6">
    <source>
        <dbReference type="SAM" id="Phobius"/>
    </source>
</evidence>
<feature type="transmembrane region" description="Helical" evidence="6">
    <location>
        <begin position="20"/>
        <end position="45"/>
    </location>
</feature>
<feature type="compositionally biased region" description="Basic and acidic residues" evidence="5">
    <location>
        <begin position="514"/>
        <end position="531"/>
    </location>
</feature>
<proteinExistence type="predicted"/>
<dbReference type="Pfam" id="PF01490">
    <property type="entry name" value="Aa_trans"/>
    <property type="match status" value="1"/>
</dbReference>
<gene>
    <name evidence="8" type="ORF">C1SCF055_LOCUS22034</name>
</gene>
<keyword evidence="11" id="KW-1185">Reference proteome</keyword>
<comment type="caution">
    <text evidence="8">The sequence shown here is derived from an EMBL/GenBank/DDBJ whole genome shotgun (WGS) entry which is preliminary data.</text>
</comment>
<feature type="region of interest" description="Disordered" evidence="5">
    <location>
        <begin position="787"/>
        <end position="807"/>
    </location>
</feature>
<keyword evidence="4 6" id="KW-0472">Membrane</keyword>
<dbReference type="EMBL" id="CAMXCT020002079">
    <property type="protein sequence ID" value="CAL1148847.1"/>
    <property type="molecule type" value="Genomic_DNA"/>
</dbReference>
<feature type="compositionally biased region" description="Basic and acidic residues" evidence="5">
    <location>
        <begin position="538"/>
        <end position="548"/>
    </location>
</feature>
<keyword evidence="2 6" id="KW-0812">Transmembrane</keyword>
<dbReference type="EMBL" id="CAMXCT030002079">
    <property type="protein sequence ID" value="CAL4782784.1"/>
    <property type="molecule type" value="Genomic_DNA"/>
</dbReference>
<feature type="transmembrane region" description="Helical" evidence="6">
    <location>
        <begin position="1609"/>
        <end position="1629"/>
    </location>
</feature>
<feature type="transmembrane region" description="Helical" evidence="6">
    <location>
        <begin position="1531"/>
        <end position="1551"/>
    </location>
</feature>
<evidence type="ECO:0000256" key="4">
    <source>
        <dbReference type="ARBA" id="ARBA00023136"/>
    </source>
</evidence>
<evidence type="ECO:0000256" key="2">
    <source>
        <dbReference type="ARBA" id="ARBA00022692"/>
    </source>
</evidence>
<evidence type="ECO:0000313" key="11">
    <source>
        <dbReference type="Proteomes" id="UP001152797"/>
    </source>
</evidence>
<comment type="subcellular location">
    <subcellularLocation>
        <location evidence="1">Membrane</location>
        <topology evidence="1">Multi-pass membrane protein</topology>
    </subcellularLocation>
</comment>
<accession>A0A9P1CQW3</accession>
<sequence>MALILSGGSDLTASSSPSEPWFGGVWTVIGVALCGAVLVGAILGWKLHSWVSHWNLRTRGSAGHPSTIGWHQLVRQVRKAQSRDRCRGVKVRYTMDPTEEELNNLNTLENAADWAGTTGAVHDHLMGKLGKPSKLRDLVFIARPAWDTVVASLTIKEPQADGTEAERDLTPVEFSRVEIFRRVVFLRLKVNPDGPGGAGPPQPIVGAAPFPGTGGGQGPSSPTRKLKLSSIVDPTLDAEILQLGQEEIAEMFSKYKSKFGDVPSADVEPSADQISAIKQSVFSSYTLNAATGEWSKKESPGPATLQQWEKSFKTYKVAMLLLEAADAERLEGYLEHIKDLHAQFGQEAWGIIYRADVRMRSEFQERIRRALDEDPKYGYTRASPWSSVFAATVRESDFWSKEVATPATLLLARNKQLAPEESSSQEGRPQKRKSRQPEGTQKKKAKRKYTGEDRSRWDAEQSRYSLNRKGIQICQKYNRGACGNGKPQSRCENNRSHQCDKSPGGTHRPAVKRPRLEAAPKRANPENEAASHHKRPRQDRDRKAPNPREEEEPGSSSDSSSSSTSSSTTVQAGREKIPSMPLYVDYKYGATNLDPQLWDDRPRALLLFSGRPRDGDLTSYLHHMGWIVVVVDKQGPTAADLLDTEVCRKIFADIRAGVFDVVGMATPCETVSPLRENPPGRRPLRSLQHPDGLPLKSLSSEERKQLKEANHLIEFSTHVTREVRRIRAAYWIENPDHKEKLDMWKTSWFKEMTGHALVEKALFDQCQFGAETTKPTRIQTDSLPLGQIKGRRCNHPPKEWTRPNGETYVSPHESLVQRWRTVRGEKERASKALGEYPPALNKALAEAMEKADLPRVMKHREGSGAPLGFTEPIPCTGIFPVVKEVEWEAEAAEQLQRRPVIGRRQLQSLAGALSFVAGLVPLMRPFLNSLWAALATNDGPKKTRNVVHVRRIGIALQWIDALLGEKEGPVYGAVDPGHPEAAAPLAQPGVKAYARGSLNDAIRHASTGPERCAEHITKRAKADTSRGPYESRKSTWSALARAAGFSDPFRLSPDLINTVMGAMDMAGYRSAELYMDTAKQIHIERGLDWTAQLAQASRQARRACQRGRGPAKQAQPLPMIELAKLKVHKDPAAPGGPIFPMRSVMLASWWLLREIEASSAERSHIEIDKVQRLIHWKLPSSKADWQALGATRTHSCNCEQNARQPECPYHAMVEHLEAVGAISDRWVFPSATGEQSSKCGWADTMQCMAQQLNLPTHTAQNCSPPAAAVSLRNQSVDCLADCEAAVDIAPQSEQPASVEFVINRSAYGKIHKELASPVSESPGTGRCERRRLGRDPSSENLFVDLGARPRCPQSGKFLQNLIYHGSQLETINEAVGLAQVTGRGSMLSSIFTLVASAMGAGCLSLPHMFSKVGLGLGLLLLTCGAVLAHIFLVILMSCARYTQSRSFAELVSQLQEENLDGHGPVRDLSVDVVITLYGMAAVLIYMMLIGDFMSDIARSPLFNLDEVSRHRVIMASLLVVFPLSIPRHVTALRYISFLSISAIVFLTLVVAAKTPGHWRDAVELDQLDTAKYSLWTVLQSFAMALFSFNAHTNAVPVALSLDQPRATRIWYVALSSVLIELVIYATIATSGLHPELSRRGPVDAGGALCLFGAHHLWGSHELSTGGSLHAGFDRSFDGKVLEFPSSTQRPLQPLRRIRAVLLPARVHRQFCVGLLCRGVHLLRRLRGCHRTLWRLLWNADLPHLATEDLLESHEGFTYKSASHGDFSGTLLRCVLGHGCLH</sequence>
<evidence type="ECO:0000256" key="1">
    <source>
        <dbReference type="ARBA" id="ARBA00004141"/>
    </source>
</evidence>
<dbReference type="GO" id="GO:0016020">
    <property type="term" value="C:membrane"/>
    <property type="evidence" value="ECO:0007669"/>
    <property type="project" value="UniProtKB-SubCell"/>
</dbReference>
<feature type="compositionally biased region" description="Basic and acidic residues" evidence="5">
    <location>
        <begin position="449"/>
        <end position="461"/>
    </location>
</feature>
<evidence type="ECO:0000256" key="3">
    <source>
        <dbReference type="ARBA" id="ARBA00022989"/>
    </source>
</evidence>
<dbReference type="EMBL" id="CAMXCT010002079">
    <property type="protein sequence ID" value="CAI3995472.1"/>
    <property type="molecule type" value="Genomic_DNA"/>
</dbReference>
<evidence type="ECO:0000256" key="5">
    <source>
        <dbReference type="SAM" id="MobiDB-lite"/>
    </source>
</evidence>
<organism evidence="8">
    <name type="scientific">Cladocopium goreaui</name>
    <dbReference type="NCBI Taxonomy" id="2562237"/>
    <lineage>
        <taxon>Eukaryota</taxon>
        <taxon>Sar</taxon>
        <taxon>Alveolata</taxon>
        <taxon>Dinophyceae</taxon>
        <taxon>Suessiales</taxon>
        <taxon>Symbiodiniaceae</taxon>
        <taxon>Cladocopium</taxon>
    </lineage>
</organism>
<protein>
    <submittedName>
        <fullName evidence="10">Sodium-coupled neutral amino acid transporter 7 (Solute carrier family 38 member 7)</fullName>
    </submittedName>
</protein>
<reference evidence="9" key="2">
    <citation type="submission" date="2024-04" db="EMBL/GenBank/DDBJ databases">
        <authorList>
            <person name="Chen Y."/>
            <person name="Shah S."/>
            <person name="Dougan E. K."/>
            <person name="Thang M."/>
            <person name="Chan C."/>
        </authorList>
    </citation>
    <scope>NUCLEOTIDE SEQUENCE [LARGE SCALE GENOMIC DNA]</scope>
</reference>